<dbReference type="PANTHER" id="PTHR43156:SF2">
    <property type="entry name" value="STAGE II SPORULATION PROTEIN E"/>
    <property type="match status" value="1"/>
</dbReference>
<keyword evidence="1 4" id="KW-0378">Hydrolase</keyword>
<dbReference type="EC" id="3.1.3.16" evidence="4"/>
<accession>A0ABW1JCU1</accession>
<dbReference type="RefSeq" id="WP_345718179.1">
    <property type="nucleotide sequence ID" value="NZ_BAABFP010000008.1"/>
</dbReference>
<dbReference type="InterPro" id="IPR052016">
    <property type="entry name" value="Bact_Sigma-Reg"/>
</dbReference>
<evidence type="ECO:0000256" key="1">
    <source>
        <dbReference type="ARBA" id="ARBA00022801"/>
    </source>
</evidence>
<evidence type="ECO:0000259" key="3">
    <source>
        <dbReference type="SMART" id="SM00331"/>
    </source>
</evidence>
<dbReference type="GO" id="GO:0004722">
    <property type="term" value="F:protein serine/threonine phosphatase activity"/>
    <property type="evidence" value="ECO:0007669"/>
    <property type="project" value="UniProtKB-EC"/>
</dbReference>
<reference evidence="5" key="1">
    <citation type="journal article" date="2019" name="Int. J. Syst. Evol. Microbiol.">
        <title>The Global Catalogue of Microorganisms (GCM) 10K type strain sequencing project: providing services to taxonomists for standard genome sequencing and annotation.</title>
        <authorList>
            <consortium name="The Broad Institute Genomics Platform"/>
            <consortium name="The Broad Institute Genome Sequencing Center for Infectious Disease"/>
            <person name="Wu L."/>
            <person name="Ma J."/>
        </authorList>
    </citation>
    <scope>NUCLEOTIDE SEQUENCE [LARGE SCALE GENOMIC DNA]</scope>
    <source>
        <strain evidence="5">KACC 14249</strain>
    </source>
</reference>
<keyword evidence="5" id="KW-1185">Reference proteome</keyword>
<gene>
    <name evidence="4" type="ORF">ACFQDO_06110</name>
</gene>
<evidence type="ECO:0000313" key="5">
    <source>
        <dbReference type="Proteomes" id="UP001596189"/>
    </source>
</evidence>
<dbReference type="SMART" id="SM00331">
    <property type="entry name" value="PP2C_SIG"/>
    <property type="match status" value="1"/>
</dbReference>
<dbReference type="PANTHER" id="PTHR43156">
    <property type="entry name" value="STAGE II SPORULATION PROTEIN E-RELATED"/>
    <property type="match status" value="1"/>
</dbReference>
<dbReference type="InterPro" id="IPR036457">
    <property type="entry name" value="PPM-type-like_dom_sf"/>
</dbReference>
<feature type="transmembrane region" description="Helical" evidence="2">
    <location>
        <begin position="83"/>
        <end position="102"/>
    </location>
</feature>
<keyword evidence="2" id="KW-1133">Transmembrane helix</keyword>
<dbReference type="Pfam" id="PF07228">
    <property type="entry name" value="SpoIIE"/>
    <property type="match status" value="1"/>
</dbReference>
<dbReference type="Gene3D" id="3.60.40.10">
    <property type="entry name" value="PPM-type phosphatase domain"/>
    <property type="match status" value="1"/>
</dbReference>
<dbReference type="Proteomes" id="UP001596189">
    <property type="component" value="Unassembled WGS sequence"/>
</dbReference>
<name>A0ABW1JCU1_9ACTN</name>
<organism evidence="4 5">
    <name type="scientific">Angustibacter luteus</name>
    <dbReference type="NCBI Taxonomy" id="658456"/>
    <lineage>
        <taxon>Bacteria</taxon>
        <taxon>Bacillati</taxon>
        <taxon>Actinomycetota</taxon>
        <taxon>Actinomycetes</taxon>
        <taxon>Kineosporiales</taxon>
        <taxon>Kineosporiaceae</taxon>
    </lineage>
</organism>
<feature type="transmembrane region" description="Helical" evidence="2">
    <location>
        <begin position="58"/>
        <end position="77"/>
    </location>
</feature>
<keyword evidence="2" id="KW-0812">Transmembrane</keyword>
<dbReference type="InterPro" id="IPR001932">
    <property type="entry name" value="PPM-type_phosphatase-like_dom"/>
</dbReference>
<evidence type="ECO:0000313" key="4">
    <source>
        <dbReference type="EMBL" id="MFC6006702.1"/>
    </source>
</evidence>
<keyword evidence="2" id="KW-0472">Membrane</keyword>
<proteinExistence type="predicted"/>
<dbReference type="SUPFAM" id="SSF81606">
    <property type="entry name" value="PP2C-like"/>
    <property type="match status" value="1"/>
</dbReference>
<evidence type="ECO:0000256" key="2">
    <source>
        <dbReference type="SAM" id="Phobius"/>
    </source>
</evidence>
<dbReference type="EMBL" id="JBHSRD010000003">
    <property type="protein sequence ID" value="MFC6006702.1"/>
    <property type="molecule type" value="Genomic_DNA"/>
</dbReference>
<sequence length="362" mass="37881">MSEQRRARVGALAAVCWLALVVAAQIAAGREPTLVLSALYGMAPLIACAAVPAFGTALVGLAAIGLSVLSGVWTGTLGTEQHAVRLVNVALIAVVAVVMAEVRVRRERRFARVARIAEVAQRTILPVVPPQVGPVKVAATYVAAGQDALVGGDLFDYYHSADRTYFVVGDVRGKGVGAVEQAARVIRAFRQAAAGSTGLASVAGSMSRYLVPFLGDEDFATAVLVEVGERELTIVSCGHPPPLLIRPAHGGVLLDAPPGLPLGLSDLYEERTVPWELGSRLLLYTDGLSEARDGAGEFLPVAPLAAQLETGTVADAVDALLRIVRDYTVGQDATDDLAVVLLENAGTQAGERDPRDHFLLQG</sequence>
<comment type="caution">
    <text evidence="4">The sequence shown here is derived from an EMBL/GenBank/DDBJ whole genome shotgun (WGS) entry which is preliminary data.</text>
</comment>
<feature type="domain" description="PPM-type phosphatase" evidence="3">
    <location>
        <begin position="135"/>
        <end position="344"/>
    </location>
</feature>
<protein>
    <submittedName>
        <fullName evidence="4">PP2C family protein-serine/threonine phosphatase</fullName>
        <ecNumber evidence="4">3.1.3.16</ecNumber>
    </submittedName>
</protein>